<dbReference type="InParanoid" id="A0A0H2S840"/>
<keyword evidence="4 6" id="KW-0472">Membrane</keyword>
<dbReference type="Pfam" id="PF10337">
    <property type="entry name" value="ArAE_2_N"/>
    <property type="match status" value="1"/>
</dbReference>
<evidence type="ECO:0008006" key="12">
    <source>
        <dbReference type="Google" id="ProtNLM"/>
    </source>
</evidence>
<protein>
    <recommendedName>
        <fullName evidence="12">ER transporter 6TM N-terminal domain-containing protein</fullName>
    </recommendedName>
</protein>
<feature type="compositionally biased region" description="Polar residues" evidence="5">
    <location>
        <begin position="439"/>
        <end position="450"/>
    </location>
</feature>
<feature type="region of interest" description="Disordered" evidence="5">
    <location>
        <begin position="403"/>
        <end position="456"/>
    </location>
</feature>
<evidence type="ECO:0000256" key="2">
    <source>
        <dbReference type="ARBA" id="ARBA00022692"/>
    </source>
</evidence>
<dbReference type="STRING" id="27342.A0A0H2S840"/>
<feature type="transmembrane region" description="Helical" evidence="6">
    <location>
        <begin position="237"/>
        <end position="257"/>
    </location>
</feature>
<evidence type="ECO:0000259" key="9">
    <source>
        <dbReference type="Pfam" id="PF13515"/>
    </source>
</evidence>
<keyword evidence="2 6" id="KW-0812">Transmembrane</keyword>
<sequence length="1156" mass="131323">MVNDDGRRFEEREDEDHAAVGIQDKRKGVPKLRIDLPRIEDCEEAKTNHEREPASGTKEFYNSLKFDRSSTRSVPNRSPTTINKPKRLRHLLHIPDANWIRSHLDLPHLKPVFRCAFAAWMSMILVVIPRSEMVLGQSSFLIMVASFLSPPSDTFVGVVEREITIQLFVVGAYAWSCLGIKISSLFRSQFVFDATMEDIVAGRYIERGPTLTCAIFLCVGTSILLYLRALMGQGKPIIAAFILCFTAMDSTLTSGALYPYPLYQTGKFVVIPVAFHSLISIISSLLVFPETVHTQFRQRFRAVCVPLSRALRGQPSLLSTPICSQGDDLKQFHNLIFEAEMGLGPLLATGRLMKKDISYGRFGPKDFALLHDLARRLTVRANGMAFYYKIMDPSRHNIYGAKGIASVTSSPRRSRTPSPPRSLRTPMPTPAAIDETRHSTVPSGTATPTSPRGRRHRQFHPQHIFHHPFFLHSPTHQLQGFFNNFHHRHNHHGSSLFGLARENAVGVFESQRFLNLEARAHLTHPDGDALLERMQTLLSESASELLVCCADTLDHVDDWLRYLPTRRVIELMSLGSKRRKPCKEALFENDRIRERLEKTINEFRYKKRHCVLDPYRSQHNPQELASSPEDDPPPHRYLFQCYLYQYHLMQMAMHLLEMLNEIERLENTRQHRRFWLPILSFRKLLSWKTWEPSDTNIGNDEDEDPDTVIGIDPNNQTGVDVAQRRDPDALPPSNAIEAFGSLIYLAFDALRSQNVQFAIKAGIFAALVSLPSFLPSSASFALRYRYIWAIVLGQTTLSRFRGDTIFGLIARIMSTFFGGIVGMLVWYISTGKGSGNAIGLAAITAVVFPFLAFLRIYFPGPPIIPVFFTLTAQLVIGYSWQDSHFPSISAAGWGFTVAWRRFLLVTIGVTFASLFSFLPPSKTIRRHLRTTYATTVNQIGHLYCEVISCATISDEEKTSEISHDLSAVRMKLNRSRNLSRNVVFEYALRGKWPAKRYKKIRELQMELAYLLSHLRVVTEHLNLEWSKAFLRRTRFLESDFQGDVLAVLCLISTALRTGMPLPQVTPCPLLDRFISQHPGLNVLRVELEDEYGLPRHLTIDTLENEQYLFFSVGAATAFGIVTRLDSLMIATKELVGEQYHIRGLPLVWSTKKDNCV</sequence>
<feature type="domain" description="Putative ER transporter 6TM N-terminal" evidence="8">
    <location>
        <begin position="98"/>
        <end position="608"/>
    </location>
</feature>
<evidence type="ECO:0000259" key="7">
    <source>
        <dbReference type="Pfam" id="PF10334"/>
    </source>
</evidence>
<dbReference type="InterPro" id="IPR018823">
    <property type="entry name" value="ArAE_2_N"/>
</dbReference>
<dbReference type="Pfam" id="PF13515">
    <property type="entry name" value="FUSC_2"/>
    <property type="match status" value="1"/>
</dbReference>
<evidence type="ECO:0000256" key="1">
    <source>
        <dbReference type="ARBA" id="ARBA00004141"/>
    </source>
</evidence>
<evidence type="ECO:0000313" key="11">
    <source>
        <dbReference type="Proteomes" id="UP000053477"/>
    </source>
</evidence>
<name>A0A0H2S840_9AGAM</name>
<feature type="transmembrane region" description="Helical" evidence="6">
    <location>
        <begin position="761"/>
        <end position="784"/>
    </location>
</feature>
<comment type="subcellular location">
    <subcellularLocation>
        <location evidence="1">Membrane</location>
        <topology evidence="1">Multi-pass membrane protein</topology>
    </subcellularLocation>
</comment>
<evidence type="ECO:0000313" key="10">
    <source>
        <dbReference type="EMBL" id="KLO17843.1"/>
    </source>
</evidence>
<dbReference type="Pfam" id="PF10334">
    <property type="entry name" value="BRE4"/>
    <property type="match status" value="1"/>
</dbReference>
<feature type="transmembrane region" description="Helical" evidence="6">
    <location>
        <begin position="805"/>
        <end position="828"/>
    </location>
</feature>
<feature type="transmembrane region" description="Helical" evidence="6">
    <location>
        <begin position="165"/>
        <end position="186"/>
    </location>
</feature>
<dbReference type="AlphaFoldDB" id="A0A0H2S840"/>
<feature type="region of interest" description="Disordered" evidence="5">
    <location>
        <begin position="1"/>
        <end position="24"/>
    </location>
</feature>
<feature type="transmembrane region" description="Helical" evidence="6">
    <location>
        <begin position="269"/>
        <end position="288"/>
    </location>
</feature>
<keyword evidence="3 6" id="KW-1133">Transmembrane helix</keyword>
<proteinExistence type="predicted"/>
<dbReference type="Proteomes" id="UP000053477">
    <property type="component" value="Unassembled WGS sequence"/>
</dbReference>
<dbReference type="EMBL" id="KQ085900">
    <property type="protein sequence ID" value="KLO17843.1"/>
    <property type="molecule type" value="Genomic_DNA"/>
</dbReference>
<keyword evidence="11" id="KW-1185">Reference proteome</keyword>
<feature type="transmembrane region" description="Helical" evidence="6">
    <location>
        <begin position="863"/>
        <end position="881"/>
    </location>
</feature>
<evidence type="ECO:0000259" key="8">
    <source>
        <dbReference type="Pfam" id="PF10337"/>
    </source>
</evidence>
<feature type="region of interest" description="Disordered" evidence="5">
    <location>
        <begin position="696"/>
        <end position="717"/>
    </location>
</feature>
<evidence type="ECO:0000256" key="5">
    <source>
        <dbReference type="SAM" id="MobiDB-lite"/>
    </source>
</evidence>
<gene>
    <name evidence="10" type="ORF">SCHPADRAFT_900221</name>
</gene>
<evidence type="ECO:0000256" key="6">
    <source>
        <dbReference type="SAM" id="Phobius"/>
    </source>
</evidence>
<feature type="transmembrane region" description="Helical" evidence="6">
    <location>
        <begin position="211"/>
        <end position="231"/>
    </location>
</feature>
<evidence type="ECO:0000256" key="4">
    <source>
        <dbReference type="ARBA" id="ARBA00023136"/>
    </source>
</evidence>
<feature type="domain" description="Integral membrane bound transporter" evidence="9">
    <location>
        <begin position="784"/>
        <end position="913"/>
    </location>
</feature>
<feature type="domain" description="DUF2421" evidence="7">
    <location>
        <begin position="919"/>
        <end position="1139"/>
    </location>
</feature>
<dbReference type="InterPro" id="IPR018820">
    <property type="entry name" value="BRE4-related_DUF2421"/>
</dbReference>
<evidence type="ECO:0000256" key="3">
    <source>
        <dbReference type="ARBA" id="ARBA00022989"/>
    </source>
</evidence>
<dbReference type="PANTHER" id="PTHR37994">
    <property type="entry name" value="ARAE_2_N DOMAIN-CONTAINING PROTEIN-RELATED"/>
    <property type="match status" value="1"/>
</dbReference>
<dbReference type="OrthoDB" id="2274698at2759"/>
<accession>A0A0H2S840</accession>
<dbReference type="PANTHER" id="PTHR37994:SF1">
    <property type="entry name" value="ER TRANSPORTER 6TM N-TERMINAL DOMAIN-CONTAINING PROTEIN"/>
    <property type="match status" value="1"/>
</dbReference>
<feature type="transmembrane region" description="Helical" evidence="6">
    <location>
        <begin position="901"/>
        <end position="919"/>
    </location>
</feature>
<dbReference type="InterPro" id="IPR049453">
    <property type="entry name" value="Memb_transporter_dom"/>
</dbReference>
<feature type="transmembrane region" description="Helical" evidence="6">
    <location>
        <begin position="834"/>
        <end position="856"/>
    </location>
</feature>
<dbReference type="GO" id="GO:0016020">
    <property type="term" value="C:membrane"/>
    <property type="evidence" value="ECO:0007669"/>
    <property type="project" value="UniProtKB-SubCell"/>
</dbReference>
<reference evidence="10 11" key="1">
    <citation type="submission" date="2015-04" db="EMBL/GenBank/DDBJ databases">
        <title>Complete genome sequence of Schizopora paradoxa KUC8140, a cosmopolitan wood degrader in East Asia.</title>
        <authorList>
            <consortium name="DOE Joint Genome Institute"/>
            <person name="Min B."/>
            <person name="Park H."/>
            <person name="Jang Y."/>
            <person name="Kim J.-J."/>
            <person name="Kim K.H."/>
            <person name="Pangilinan J."/>
            <person name="Lipzen A."/>
            <person name="Riley R."/>
            <person name="Grigoriev I.V."/>
            <person name="Spatafora J.W."/>
            <person name="Choi I.-G."/>
        </authorList>
    </citation>
    <scope>NUCLEOTIDE SEQUENCE [LARGE SCALE GENOMIC DNA]</scope>
    <source>
        <strain evidence="10 11">KUC8140</strain>
    </source>
</reference>
<organism evidence="10 11">
    <name type="scientific">Schizopora paradoxa</name>
    <dbReference type="NCBI Taxonomy" id="27342"/>
    <lineage>
        <taxon>Eukaryota</taxon>
        <taxon>Fungi</taxon>
        <taxon>Dikarya</taxon>
        <taxon>Basidiomycota</taxon>
        <taxon>Agaricomycotina</taxon>
        <taxon>Agaricomycetes</taxon>
        <taxon>Hymenochaetales</taxon>
        <taxon>Schizoporaceae</taxon>
        <taxon>Schizopora</taxon>
    </lineage>
</organism>